<dbReference type="Gene3D" id="3.30.390.50">
    <property type="entry name" value="CO dehydrogenase flavoprotein, C-terminal domain"/>
    <property type="match status" value="1"/>
</dbReference>
<proteinExistence type="inferred from homology"/>
<dbReference type="Gene3D" id="3.30.930.10">
    <property type="entry name" value="Bira Bifunctional Protein, Domain 2"/>
    <property type="match status" value="1"/>
</dbReference>
<dbReference type="SUPFAM" id="SSF55681">
    <property type="entry name" value="Class II aaRS and biotin synthetases"/>
    <property type="match status" value="1"/>
</dbReference>
<dbReference type="UniPathway" id="UPA00537">
    <property type="reaction ID" value="UER00595"/>
</dbReference>
<organism evidence="4">
    <name type="scientific">Culex tarsalis</name>
    <name type="common">Encephalitis mosquito</name>
    <dbReference type="NCBI Taxonomy" id="7177"/>
    <lineage>
        <taxon>Eukaryota</taxon>
        <taxon>Metazoa</taxon>
        <taxon>Ecdysozoa</taxon>
        <taxon>Arthropoda</taxon>
        <taxon>Hexapoda</taxon>
        <taxon>Insecta</taxon>
        <taxon>Pterygota</taxon>
        <taxon>Neoptera</taxon>
        <taxon>Endopterygota</taxon>
        <taxon>Diptera</taxon>
        <taxon>Nematocera</taxon>
        <taxon>Culicoidea</taxon>
        <taxon>Culicidae</taxon>
        <taxon>Culicinae</taxon>
        <taxon>Culicini</taxon>
        <taxon>Culex</taxon>
        <taxon>Culex</taxon>
    </lineage>
</organism>
<sequence>MAALAVHRCNTVARAVGKWYVSTPNATTTTNTLLSLSVRSITTTGKGPANGNNNNKQLSAADVKKIPDSEVKKSVFISQSNDAFTNLALEDWIYRNFDFTHHHILMLWINKPTVVIGRHQNPFAEANVSQLMRNGVELARRNSGGGAVYHDLGNLNCTFFVPRARYDRKYNLNLITRALYREYAISADISDRDDITVMGKKISGTAAKLGQPNAYHHCTLLVNSNKLHLGESLAKDEAEIISKATASVPSPIKNLSDVNRAVNIQQLLSAIGYEFLRTPATQLTDGGRDLLMKQLGFQLINPTEKWFPGLNELRENFASWDWRFGKTPRFSVQKSIVLKGQEGQQPELKIRVDVEKGLMQEISLIVPGQEPIPVVSNMVGQPYLEDCFNGILEAMKGASTENMKHAMGL</sequence>
<comment type="similarity">
    <text evidence="2">Belongs to the LplA family.</text>
</comment>
<evidence type="ECO:0000259" key="3">
    <source>
        <dbReference type="PROSITE" id="PS51733"/>
    </source>
</evidence>
<accession>A0A1Q3FHP8</accession>
<dbReference type="GO" id="GO:0005739">
    <property type="term" value="C:mitochondrion"/>
    <property type="evidence" value="ECO:0007669"/>
    <property type="project" value="TreeGrafter"/>
</dbReference>
<comment type="pathway">
    <text evidence="1">Protein modification; protein lipoylation via exogenous pathway; protein N(6)-(lipoyl)lysine from lipoate: step 2/2.</text>
</comment>
<dbReference type="PANTHER" id="PTHR12561">
    <property type="entry name" value="LIPOATE-PROTEIN LIGASE"/>
    <property type="match status" value="1"/>
</dbReference>
<dbReference type="CDD" id="cd16443">
    <property type="entry name" value="LplA"/>
    <property type="match status" value="1"/>
</dbReference>
<reference evidence="4" key="1">
    <citation type="submission" date="2017-01" db="EMBL/GenBank/DDBJ databases">
        <title>A deep insight into the sialotranscriptome of adult male and female Cluex tarsalis mosquitoes.</title>
        <authorList>
            <person name="Ribeiro J.M."/>
            <person name="Moreira F."/>
            <person name="Bernard K.A."/>
            <person name="Calvo E."/>
        </authorList>
    </citation>
    <scope>NUCLEOTIDE SEQUENCE</scope>
    <source>
        <strain evidence="4">Kern County</strain>
        <tissue evidence="4">Salivary glands</tissue>
    </source>
</reference>
<protein>
    <submittedName>
        <fullName evidence="4">Putative lipoate-protein ligase a</fullName>
    </submittedName>
</protein>
<dbReference type="AlphaFoldDB" id="A0A1Q3FHP8"/>
<dbReference type="PROSITE" id="PS51733">
    <property type="entry name" value="BPL_LPL_CATALYTIC"/>
    <property type="match status" value="1"/>
</dbReference>
<dbReference type="InterPro" id="IPR004143">
    <property type="entry name" value="BPL_LPL_catalytic"/>
</dbReference>
<feature type="domain" description="BPL/LPL catalytic" evidence="3">
    <location>
        <begin position="99"/>
        <end position="283"/>
    </location>
</feature>
<keyword evidence="4" id="KW-0436">Ligase</keyword>
<dbReference type="FunFam" id="3.30.930.10:FF:000045">
    <property type="entry name" value="lipoyltransferase 1, mitochondrial"/>
    <property type="match status" value="1"/>
</dbReference>
<name>A0A1Q3FHP8_CULTA</name>
<dbReference type="GO" id="GO:0009249">
    <property type="term" value="P:protein lipoylation"/>
    <property type="evidence" value="ECO:0007669"/>
    <property type="project" value="InterPro"/>
</dbReference>
<evidence type="ECO:0000256" key="1">
    <source>
        <dbReference type="ARBA" id="ARBA00005085"/>
    </source>
</evidence>
<dbReference type="PANTHER" id="PTHR12561:SF3">
    <property type="entry name" value="LIPOYLTRANSFERASE 1, MITOCHONDRIAL"/>
    <property type="match status" value="1"/>
</dbReference>
<dbReference type="EMBL" id="GFDL01007986">
    <property type="protein sequence ID" value="JAV27059.1"/>
    <property type="molecule type" value="Transcribed_RNA"/>
</dbReference>
<dbReference type="Pfam" id="PF21948">
    <property type="entry name" value="LplA-B_cat"/>
    <property type="match status" value="1"/>
</dbReference>
<dbReference type="InterPro" id="IPR004562">
    <property type="entry name" value="LipoylTrfase_LipoateP_Ligase"/>
</dbReference>
<dbReference type="InterPro" id="IPR045864">
    <property type="entry name" value="aa-tRNA-synth_II/BPL/LPL"/>
</dbReference>
<dbReference type="GO" id="GO:0016874">
    <property type="term" value="F:ligase activity"/>
    <property type="evidence" value="ECO:0007669"/>
    <property type="project" value="UniProtKB-KW"/>
</dbReference>
<dbReference type="GO" id="GO:0017118">
    <property type="term" value="F:lipoyltransferase activity"/>
    <property type="evidence" value="ECO:0007669"/>
    <property type="project" value="TreeGrafter"/>
</dbReference>
<evidence type="ECO:0000313" key="4">
    <source>
        <dbReference type="EMBL" id="JAV27059.1"/>
    </source>
</evidence>
<evidence type="ECO:0000256" key="2">
    <source>
        <dbReference type="ARBA" id="ARBA00008242"/>
    </source>
</evidence>